<proteinExistence type="predicted"/>
<gene>
    <name evidence="1" type="ORF">JFN88_20640</name>
</gene>
<dbReference type="Pfam" id="PF10850">
    <property type="entry name" value="DUF2653"/>
    <property type="match status" value="1"/>
</dbReference>
<protein>
    <submittedName>
        <fullName evidence="1">DUF2653 family protein</fullName>
    </submittedName>
</protein>
<dbReference type="EMBL" id="JAELUP010000103">
    <property type="protein sequence ID" value="MBJ6363621.1"/>
    <property type="molecule type" value="Genomic_DNA"/>
</dbReference>
<evidence type="ECO:0000313" key="1">
    <source>
        <dbReference type="EMBL" id="MBJ6363621.1"/>
    </source>
</evidence>
<dbReference type="AlphaFoldDB" id="A0A934JAI6"/>
<dbReference type="Proteomes" id="UP000640274">
    <property type="component" value="Unassembled WGS sequence"/>
</dbReference>
<reference evidence="1" key="1">
    <citation type="submission" date="2020-12" db="EMBL/GenBank/DDBJ databases">
        <authorList>
            <person name="Huq M.A."/>
        </authorList>
    </citation>
    <scope>NUCLEOTIDE SEQUENCE</scope>
    <source>
        <strain evidence="1">MAHUQ-46</strain>
    </source>
</reference>
<dbReference type="InterPro" id="IPR020516">
    <property type="entry name" value="Uncharacterised_YxcD"/>
</dbReference>
<sequence>MKIFTDELINAVIMHMADRKGVPYSAVEVELSIDDEHGFTAEVWVNQRSQYLVESNILEAVEQYMYKQYQLRVFRSQIRLDADDEEFFAEISDS</sequence>
<evidence type="ECO:0000313" key="2">
    <source>
        <dbReference type="Proteomes" id="UP000640274"/>
    </source>
</evidence>
<comment type="caution">
    <text evidence="1">The sequence shown here is derived from an EMBL/GenBank/DDBJ whole genome shotgun (WGS) entry which is preliminary data.</text>
</comment>
<organism evidence="1 2">
    <name type="scientific">Paenibacillus roseus</name>
    <dbReference type="NCBI Taxonomy" id="2798579"/>
    <lineage>
        <taxon>Bacteria</taxon>
        <taxon>Bacillati</taxon>
        <taxon>Bacillota</taxon>
        <taxon>Bacilli</taxon>
        <taxon>Bacillales</taxon>
        <taxon>Paenibacillaceae</taxon>
        <taxon>Paenibacillus</taxon>
    </lineage>
</organism>
<keyword evidence="2" id="KW-1185">Reference proteome</keyword>
<name>A0A934JAI6_9BACL</name>
<accession>A0A934JAI6</accession>